<proteinExistence type="predicted"/>
<dbReference type="Gene3D" id="2.40.10.120">
    <property type="match status" value="1"/>
</dbReference>
<protein>
    <submittedName>
        <fullName evidence="2">Serine protease</fullName>
    </submittedName>
</protein>
<evidence type="ECO:0000256" key="1">
    <source>
        <dbReference type="SAM" id="MobiDB-lite"/>
    </source>
</evidence>
<dbReference type="GO" id="GO:0008233">
    <property type="term" value="F:peptidase activity"/>
    <property type="evidence" value="ECO:0007669"/>
    <property type="project" value="UniProtKB-KW"/>
</dbReference>
<keyword evidence="2" id="KW-0378">Hydrolase</keyword>
<dbReference type="Pfam" id="PF13365">
    <property type="entry name" value="Trypsin_2"/>
    <property type="match status" value="1"/>
</dbReference>
<keyword evidence="3" id="KW-1185">Reference proteome</keyword>
<dbReference type="EMBL" id="JAUKTR010000005">
    <property type="protein sequence ID" value="MDO1560026.1"/>
    <property type="molecule type" value="Genomic_DNA"/>
</dbReference>
<keyword evidence="2" id="KW-0645">Protease</keyword>
<name>A0ABT8SNS3_9CAUL</name>
<dbReference type="GO" id="GO:0006508">
    <property type="term" value="P:proteolysis"/>
    <property type="evidence" value="ECO:0007669"/>
    <property type="project" value="UniProtKB-KW"/>
</dbReference>
<dbReference type="InterPro" id="IPR009003">
    <property type="entry name" value="Peptidase_S1_PA"/>
</dbReference>
<sequence length="269" mass="28103">MVYSAALAALAVAGVSRRERADAPPPPPPPSLEENLLLAPAEPFNPGELVEARGLPVQAQSGTAFAVGGEGIWLTARHVVEGCRRPALKIAGDRAVAARPRLSRRSDVAVLRTEGGPTPIPVALNQRLEPGLRGFHPGFPQGGAGEATSRLLGPGELRRHGRGQAAQPVWIWAEVGRTDGLKGELSGLSGAPVLDERGQAVGVTLAEGPRRGRIYTTRPADMRAALGRSFSRPDAVGAAISVSNYGLEADALRRDLRVAQVICLDDAAA</sequence>
<evidence type="ECO:0000313" key="2">
    <source>
        <dbReference type="EMBL" id="MDO1560026.1"/>
    </source>
</evidence>
<evidence type="ECO:0000313" key="3">
    <source>
        <dbReference type="Proteomes" id="UP001169063"/>
    </source>
</evidence>
<dbReference type="Proteomes" id="UP001169063">
    <property type="component" value="Unassembled WGS sequence"/>
</dbReference>
<comment type="caution">
    <text evidence="2">The sequence shown here is derived from an EMBL/GenBank/DDBJ whole genome shotgun (WGS) entry which is preliminary data.</text>
</comment>
<feature type="region of interest" description="Disordered" evidence="1">
    <location>
        <begin position="137"/>
        <end position="160"/>
    </location>
</feature>
<accession>A0ABT8SNS3</accession>
<reference evidence="2" key="1">
    <citation type="submission" date="2023-07" db="EMBL/GenBank/DDBJ databases">
        <title>Brevundimonas soil sp. nov., isolated from the soil of chemical plant.</title>
        <authorList>
            <person name="Wu N."/>
        </authorList>
    </citation>
    <scope>NUCLEOTIDE SEQUENCE</scope>
    <source>
        <strain evidence="2">XZ-24</strain>
    </source>
</reference>
<organism evidence="2 3">
    <name type="scientific">Peiella sedimenti</name>
    <dbReference type="NCBI Taxonomy" id="3061083"/>
    <lineage>
        <taxon>Bacteria</taxon>
        <taxon>Pseudomonadati</taxon>
        <taxon>Pseudomonadota</taxon>
        <taxon>Alphaproteobacteria</taxon>
        <taxon>Caulobacterales</taxon>
        <taxon>Caulobacteraceae</taxon>
        <taxon>Peiella</taxon>
    </lineage>
</organism>
<gene>
    <name evidence="2" type="ORF">Q0812_11370</name>
</gene>
<dbReference type="SUPFAM" id="SSF50494">
    <property type="entry name" value="Trypsin-like serine proteases"/>
    <property type="match status" value="1"/>
</dbReference>